<feature type="region of interest" description="Disordered" evidence="1">
    <location>
        <begin position="109"/>
        <end position="138"/>
    </location>
</feature>
<evidence type="ECO:0000313" key="2">
    <source>
        <dbReference type="EMBL" id="MXU92867.1"/>
    </source>
</evidence>
<dbReference type="AlphaFoldDB" id="A0A6B0USW8"/>
<dbReference type="EMBL" id="GIFC01010784">
    <property type="protein sequence ID" value="MXU92867.1"/>
    <property type="molecule type" value="Transcribed_RNA"/>
</dbReference>
<proteinExistence type="predicted"/>
<feature type="compositionally biased region" description="Polar residues" evidence="1">
    <location>
        <begin position="50"/>
        <end position="61"/>
    </location>
</feature>
<protein>
    <submittedName>
        <fullName evidence="2">Uncharacterized protein</fullName>
    </submittedName>
</protein>
<organism evidence="2">
    <name type="scientific">Ixodes ricinus</name>
    <name type="common">Common tick</name>
    <name type="synonym">Acarus ricinus</name>
    <dbReference type="NCBI Taxonomy" id="34613"/>
    <lineage>
        <taxon>Eukaryota</taxon>
        <taxon>Metazoa</taxon>
        <taxon>Ecdysozoa</taxon>
        <taxon>Arthropoda</taxon>
        <taxon>Chelicerata</taxon>
        <taxon>Arachnida</taxon>
        <taxon>Acari</taxon>
        <taxon>Parasitiformes</taxon>
        <taxon>Ixodida</taxon>
        <taxon>Ixodoidea</taxon>
        <taxon>Ixodidae</taxon>
        <taxon>Ixodinae</taxon>
        <taxon>Ixodes</taxon>
    </lineage>
</organism>
<name>A0A6B0USW8_IXORI</name>
<sequence length="138" mass="15516">MAGFKLLELASGLGQGQVVRGQPLPLLVAFLRVHHSLRGAGPLPTRHAPSRQSVPRSTSHSFWQRLPLKTKLSSRARCERQGRHQLHQMCRQNRPTKCVAEPPRFQACTSGRSITRRRGASPPGKEPEKRIELSLDFR</sequence>
<reference evidence="2" key="1">
    <citation type="submission" date="2019-12" db="EMBL/GenBank/DDBJ databases">
        <title>An insight into the sialome of adult female Ixodes ricinus ticks feeding for 6 days.</title>
        <authorList>
            <person name="Perner J."/>
            <person name="Ribeiro J.M.C."/>
        </authorList>
    </citation>
    <scope>NUCLEOTIDE SEQUENCE</scope>
    <source>
        <strain evidence="2">Semi-engorged</strain>
        <tissue evidence="2">Salivary glands</tissue>
    </source>
</reference>
<evidence type="ECO:0000256" key="1">
    <source>
        <dbReference type="SAM" id="MobiDB-lite"/>
    </source>
</evidence>
<feature type="region of interest" description="Disordered" evidence="1">
    <location>
        <begin position="41"/>
        <end position="61"/>
    </location>
</feature>
<feature type="compositionally biased region" description="Basic and acidic residues" evidence="1">
    <location>
        <begin position="125"/>
        <end position="138"/>
    </location>
</feature>
<accession>A0A6B0USW8</accession>